<keyword evidence="7" id="KW-0547">Nucleotide-binding</keyword>
<evidence type="ECO:0000256" key="12">
    <source>
        <dbReference type="SAM" id="Coils"/>
    </source>
</evidence>
<dbReference type="PROSITE" id="PS50885">
    <property type="entry name" value="HAMP"/>
    <property type="match status" value="1"/>
</dbReference>
<feature type="transmembrane region" description="Helical" evidence="13">
    <location>
        <begin position="163"/>
        <end position="184"/>
    </location>
</feature>
<keyword evidence="10" id="KW-0902">Two-component regulatory system</keyword>
<keyword evidence="11 13" id="KW-0472">Membrane</keyword>
<organism evidence="16 17">
    <name type="scientific">Oceanidesulfovibrio marinus</name>
    <dbReference type="NCBI Taxonomy" id="370038"/>
    <lineage>
        <taxon>Bacteria</taxon>
        <taxon>Pseudomonadati</taxon>
        <taxon>Thermodesulfobacteriota</taxon>
        <taxon>Desulfovibrionia</taxon>
        <taxon>Desulfovibrionales</taxon>
        <taxon>Desulfovibrionaceae</taxon>
        <taxon>Oceanidesulfovibrio</taxon>
    </lineage>
</organism>
<dbReference type="InterPro" id="IPR003661">
    <property type="entry name" value="HisK_dim/P_dom"/>
</dbReference>
<protein>
    <recommendedName>
        <fullName evidence="3">histidine kinase</fullName>
        <ecNumber evidence="3">2.7.13.3</ecNumber>
    </recommendedName>
</protein>
<evidence type="ECO:0000256" key="11">
    <source>
        <dbReference type="ARBA" id="ARBA00023136"/>
    </source>
</evidence>
<dbReference type="InterPro" id="IPR004358">
    <property type="entry name" value="Sig_transdc_His_kin-like_C"/>
</dbReference>
<keyword evidence="6" id="KW-0808">Transferase</keyword>
<dbReference type="Gene3D" id="1.10.287.130">
    <property type="match status" value="1"/>
</dbReference>
<dbReference type="InterPro" id="IPR003660">
    <property type="entry name" value="HAMP_dom"/>
</dbReference>
<dbReference type="PANTHER" id="PTHR43047:SF72">
    <property type="entry name" value="OSMOSENSING HISTIDINE PROTEIN KINASE SLN1"/>
    <property type="match status" value="1"/>
</dbReference>
<dbReference type="EC" id="2.7.13.3" evidence="3"/>
<dbReference type="InterPro" id="IPR033417">
    <property type="entry name" value="CHASE8"/>
</dbReference>
<dbReference type="CDD" id="cd00082">
    <property type="entry name" value="HisKA"/>
    <property type="match status" value="1"/>
</dbReference>
<feature type="transmembrane region" description="Helical" evidence="13">
    <location>
        <begin position="13"/>
        <end position="34"/>
    </location>
</feature>
<evidence type="ECO:0000256" key="5">
    <source>
        <dbReference type="ARBA" id="ARBA00022553"/>
    </source>
</evidence>
<evidence type="ECO:0000256" key="2">
    <source>
        <dbReference type="ARBA" id="ARBA00004236"/>
    </source>
</evidence>
<dbReference type="Proteomes" id="UP000434052">
    <property type="component" value="Unassembled WGS sequence"/>
</dbReference>
<dbReference type="SUPFAM" id="SSF55874">
    <property type="entry name" value="ATPase domain of HSP90 chaperone/DNA topoisomerase II/histidine kinase"/>
    <property type="match status" value="1"/>
</dbReference>
<proteinExistence type="predicted"/>
<dbReference type="EMBL" id="QMIF01000015">
    <property type="protein sequence ID" value="TVM31562.1"/>
    <property type="molecule type" value="Genomic_DNA"/>
</dbReference>
<dbReference type="PRINTS" id="PR00344">
    <property type="entry name" value="BCTRLSENSOR"/>
</dbReference>
<dbReference type="CDD" id="cd06225">
    <property type="entry name" value="HAMP"/>
    <property type="match status" value="1"/>
</dbReference>
<comment type="caution">
    <text evidence="16">The sequence shown here is derived from an EMBL/GenBank/DDBJ whole genome shotgun (WGS) entry which is preliminary data.</text>
</comment>
<dbReference type="SUPFAM" id="SSF47384">
    <property type="entry name" value="Homodimeric domain of signal transducing histidine kinase"/>
    <property type="match status" value="1"/>
</dbReference>
<evidence type="ECO:0000256" key="7">
    <source>
        <dbReference type="ARBA" id="ARBA00022741"/>
    </source>
</evidence>
<dbReference type="Pfam" id="PF02518">
    <property type="entry name" value="HATPase_c"/>
    <property type="match status" value="1"/>
</dbReference>
<keyword evidence="4" id="KW-1003">Cell membrane</keyword>
<accession>A0A6P1ZFH5</accession>
<evidence type="ECO:0000256" key="3">
    <source>
        <dbReference type="ARBA" id="ARBA00012438"/>
    </source>
</evidence>
<dbReference type="RefSeq" id="WP_144306794.1">
    <property type="nucleotide sequence ID" value="NZ_QMIF01000015.1"/>
</dbReference>
<evidence type="ECO:0000256" key="6">
    <source>
        <dbReference type="ARBA" id="ARBA00022679"/>
    </source>
</evidence>
<evidence type="ECO:0000256" key="1">
    <source>
        <dbReference type="ARBA" id="ARBA00000085"/>
    </source>
</evidence>
<dbReference type="OrthoDB" id="9762798at2"/>
<keyword evidence="9" id="KW-0067">ATP-binding</keyword>
<reference evidence="16 17" key="1">
    <citation type="submission" date="2018-06" db="EMBL/GenBank/DDBJ databases">
        <title>Complete genome of Desulfovibrio marinus P48SEP.</title>
        <authorList>
            <person name="Crispim J.S."/>
            <person name="Vidigal P.M.P."/>
            <person name="Silva L.C.F."/>
            <person name="Araujo L.C."/>
            <person name="Laguardia C.N."/>
            <person name="Dias R.S."/>
            <person name="Sousa M.P."/>
            <person name="Paula S.O."/>
            <person name="Silva C."/>
        </authorList>
    </citation>
    <scope>NUCLEOTIDE SEQUENCE [LARGE SCALE GENOMIC DNA]</scope>
    <source>
        <strain evidence="16 17">P48SEP</strain>
    </source>
</reference>
<sequence length="525" mass="58323">MCFFRDLSIGRKLLLVIMFTSMTAVILASTTLLLNDYLSFRKGMERDLDVISRIIAGNLNAALYFQDAGAAEETLSALANNPRIRGGWLYAANGSLFAAYARGDVEQVKGFARLGIPMFGEGMRLDGHSMARYLPVHVEGEPVGTLYVESDLQELDNRLHANLGLAFLVCVAAAIVAFALSTVFKRIMITPAAALAETARRISRDRDYTARAQQYGGDELGQLAHTFNEMLDEVQRRDEALARYSRDLEQEVAERSRIQQQLQMAKDSAEESNRMKSEFLSMVSHELRTPLTSVRGYAKLSHKRLRRYVFPLVPNSDPKLAKIKRQLDENMQIIVSESERLTFLINDVLDLNKLDAGAVDWSMEPYDVAEIVEHALNVCGNLFDGKPIESSMLVTNGIPRVRCDRNRILQVLINLVSNAAKFTPAGEVTVRVERNADTVVVSVSDTGIGIQPEHREAIFERFRQLGDTLTDRPAGTGLGLAICREIVEVHGGRIWVEPHSSQGSVFFFTLPIAGSVAGSQNTRML</sequence>
<evidence type="ECO:0000313" key="17">
    <source>
        <dbReference type="Proteomes" id="UP000434052"/>
    </source>
</evidence>
<gene>
    <name evidence="16" type="ORF">DQK91_18010</name>
</gene>
<dbReference type="SMART" id="SM00388">
    <property type="entry name" value="HisKA"/>
    <property type="match status" value="1"/>
</dbReference>
<dbReference type="Gene3D" id="6.10.340.10">
    <property type="match status" value="1"/>
</dbReference>
<dbReference type="GO" id="GO:0005886">
    <property type="term" value="C:plasma membrane"/>
    <property type="evidence" value="ECO:0007669"/>
    <property type="project" value="UniProtKB-SubCell"/>
</dbReference>
<dbReference type="PANTHER" id="PTHR43047">
    <property type="entry name" value="TWO-COMPONENT HISTIDINE PROTEIN KINASE"/>
    <property type="match status" value="1"/>
</dbReference>
<evidence type="ECO:0000256" key="4">
    <source>
        <dbReference type="ARBA" id="ARBA00022475"/>
    </source>
</evidence>
<comment type="subcellular location">
    <subcellularLocation>
        <location evidence="2">Cell membrane</location>
    </subcellularLocation>
</comment>
<dbReference type="Gene3D" id="3.30.565.10">
    <property type="entry name" value="Histidine kinase-like ATPase, C-terminal domain"/>
    <property type="match status" value="1"/>
</dbReference>
<dbReference type="Pfam" id="PF00672">
    <property type="entry name" value="HAMP"/>
    <property type="match status" value="1"/>
</dbReference>
<dbReference type="InterPro" id="IPR036097">
    <property type="entry name" value="HisK_dim/P_sf"/>
</dbReference>
<dbReference type="InterPro" id="IPR003594">
    <property type="entry name" value="HATPase_dom"/>
</dbReference>
<dbReference type="AlphaFoldDB" id="A0A6P1ZFH5"/>
<keyword evidence="12" id="KW-0175">Coiled coil</keyword>
<dbReference type="InterPro" id="IPR036890">
    <property type="entry name" value="HATPase_C_sf"/>
</dbReference>
<evidence type="ECO:0000256" key="13">
    <source>
        <dbReference type="SAM" id="Phobius"/>
    </source>
</evidence>
<dbReference type="GO" id="GO:0000155">
    <property type="term" value="F:phosphorelay sensor kinase activity"/>
    <property type="evidence" value="ECO:0007669"/>
    <property type="project" value="InterPro"/>
</dbReference>
<evidence type="ECO:0000313" key="16">
    <source>
        <dbReference type="EMBL" id="TVM31562.1"/>
    </source>
</evidence>
<dbReference type="CDD" id="cd16922">
    <property type="entry name" value="HATPase_EvgS-ArcB-TorS-like"/>
    <property type="match status" value="1"/>
</dbReference>
<feature type="domain" description="HAMP" evidence="15">
    <location>
        <begin position="186"/>
        <end position="239"/>
    </location>
</feature>
<evidence type="ECO:0000256" key="10">
    <source>
        <dbReference type="ARBA" id="ARBA00023012"/>
    </source>
</evidence>
<evidence type="ECO:0000256" key="9">
    <source>
        <dbReference type="ARBA" id="ARBA00022840"/>
    </source>
</evidence>
<dbReference type="SMART" id="SM00387">
    <property type="entry name" value="HATPase_c"/>
    <property type="match status" value="1"/>
</dbReference>
<feature type="domain" description="Histidine kinase" evidence="14">
    <location>
        <begin position="282"/>
        <end position="514"/>
    </location>
</feature>
<dbReference type="Pfam" id="PF00512">
    <property type="entry name" value="HisKA"/>
    <property type="match status" value="1"/>
</dbReference>
<dbReference type="GO" id="GO:0009927">
    <property type="term" value="F:histidine phosphotransfer kinase activity"/>
    <property type="evidence" value="ECO:0007669"/>
    <property type="project" value="TreeGrafter"/>
</dbReference>
<feature type="coiled-coil region" evidence="12">
    <location>
        <begin position="241"/>
        <end position="268"/>
    </location>
</feature>
<dbReference type="SMART" id="SM00304">
    <property type="entry name" value="HAMP"/>
    <property type="match status" value="1"/>
</dbReference>
<evidence type="ECO:0000259" key="14">
    <source>
        <dbReference type="PROSITE" id="PS50109"/>
    </source>
</evidence>
<keyword evidence="13" id="KW-1133">Transmembrane helix</keyword>
<dbReference type="InterPro" id="IPR005467">
    <property type="entry name" value="His_kinase_dom"/>
</dbReference>
<evidence type="ECO:0000259" key="15">
    <source>
        <dbReference type="PROSITE" id="PS50885"/>
    </source>
</evidence>
<dbReference type="GO" id="GO:0005524">
    <property type="term" value="F:ATP binding"/>
    <property type="evidence" value="ECO:0007669"/>
    <property type="project" value="UniProtKB-KW"/>
</dbReference>
<dbReference type="Pfam" id="PF17152">
    <property type="entry name" value="CHASE8"/>
    <property type="match status" value="1"/>
</dbReference>
<evidence type="ECO:0000256" key="8">
    <source>
        <dbReference type="ARBA" id="ARBA00022777"/>
    </source>
</evidence>
<name>A0A6P1ZFH5_9BACT</name>
<keyword evidence="8" id="KW-0418">Kinase</keyword>
<keyword evidence="5" id="KW-0597">Phosphoprotein</keyword>
<comment type="catalytic activity">
    <reaction evidence="1">
        <text>ATP + protein L-histidine = ADP + protein N-phospho-L-histidine.</text>
        <dbReference type="EC" id="2.7.13.3"/>
    </reaction>
</comment>
<dbReference type="SUPFAM" id="SSF158472">
    <property type="entry name" value="HAMP domain-like"/>
    <property type="match status" value="1"/>
</dbReference>
<dbReference type="FunFam" id="3.30.565.10:FF:000023">
    <property type="entry name" value="PAS domain-containing sensor histidine kinase"/>
    <property type="match status" value="1"/>
</dbReference>
<dbReference type="PROSITE" id="PS50109">
    <property type="entry name" value="HIS_KIN"/>
    <property type="match status" value="1"/>
</dbReference>
<keyword evidence="13" id="KW-0812">Transmembrane</keyword>